<dbReference type="OrthoDB" id="5360192at2"/>
<evidence type="ECO:0000256" key="2">
    <source>
        <dbReference type="SAM" id="SignalP"/>
    </source>
</evidence>
<evidence type="ECO:0000313" key="3">
    <source>
        <dbReference type="EMBL" id="PQV62399.1"/>
    </source>
</evidence>
<dbReference type="EMBL" id="NIGF01000040">
    <property type="protein sequence ID" value="PQV62399.1"/>
    <property type="molecule type" value="Genomic_DNA"/>
</dbReference>
<evidence type="ECO:0008006" key="5">
    <source>
        <dbReference type="Google" id="ProtNLM"/>
    </source>
</evidence>
<evidence type="ECO:0000256" key="1">
    <source>
        <dbReference type="SAM" id="Phobius"/>
    </source>
</evidence>
<keyword evidence="4" id="KW-1185">Reference proteome</keyword>
<proteinExistence type="predicted"/>
<feature type="transmembrane region" description="Helical" evidence="1">
    <location>
        <begin position="63"/>
        <end position="81"/>
    </location>
</feature>
<comment type="caution">
    <text evidence="3">The sequence shown here is derived from an EMBL/GenBank/DDBJ whole genome shotgun (WGS) entry which is preliminary data.</text>
</comment>
<protein>
    <recommendedName>
        <fullName evidence="5">DUF2809 domain-containing protein</fullName>
    </recommendedName>
</protein>
<dbReference type="RefSeq" id="WP_106381427.1">
    <property type="nucleotide sequence ID" value="NZ_NIGF01000040.1"/>
</dbReference>
<dbReference type="InParanoid" id="A0A2S8SNN6"/>
<dbReference type="FunCoup" id="A0A2S8SNN6">
    <property type="interactions" value="6"/>
</dbReference>
<keyword evidence="2" id="KW-0732">Signal</keyword>
<evidence type="ECO:0000313" key="4">
    <source>
        <dbReference type="Proteomes" id="UP000237684"/>
    </source>
</evidence>
<organism evidence="3 4">
    <name type="scientific">Abditibacterium utsteinense</name>
    <dbReference type="NCBI Taxonomy" id="1960156"/>
    <lineage>
        <taxon>Bacteria</taxon>
        <taxon>Pseudomonadati</taxon>
        <taxon>Abditibacteriota</taxon>
        <taxon>Abditibacteriia</taxon>
        <taxon>Abditibacteriales</taxon>
        <taxon>Abditibacteriaceae</taxon>
        <taxon>Abditibacterium</taxon>
    </lineage>
</organism>
<gene>
    <name evidence="3" type="ORF">B1R32_1402</name>
</gene>
<name>A0A2S8SNN6_9BACT</name>
<keyword evidence="1" id="KW-0472">Membrane</keyword>
<accession>A0A2S8SNN6</accession>
<dbReference type="Pfam" id="PF10990">
    <property type="entry name" value="DUF2809"/>
    <property type="match status" value="1"/>
</dbReference>
<dbReference type="Proteomes" id="UP000237684">
    <property type="component" value="Unassembled WGS sequence"/>
</dbReference>
<reference evidence="3 4" key="1">
    <citation type="journal article" date="2018" name="Syst. Appl. Microbiol.">
        <title>Abditibacterium utsteinense sp. nov., the first cultivated member of candidate phylum FBP, isolated from ice-free Antarctic soil samples.</title>
        <authorList>
            <person name="Tahon G."/>
            <person name="Tytgat B."/>
            <person name="Lebbe L."/>
            <person name="Carlier A."/>
            <person name="Willems A."/>
        </authorList>
    </citation>
    <scope>NUCLEOTIDE SEQUENCE [LARGE SCALE GENOMIC DNA]</scope>
    <source>
        <strain evidence="3 4">LMG 29911</strain>
    </source>
</reference>
<keyword evidence="1" id="KW-0812">Transmembrane</keyword>
<dbReference type="AlphaFoldDB" id="A0A2S8SNN6"/>
<feature type="transmembrane region" description="Helical" evidence="1">
    <location>
        <begin position="101"/>
        <end position="120"/>
    </location>
</feature>
<feature type="signal peptide" evidence="2">
    <location>
        <begin position="1"/>
        <end position="27"/>
    </location>
</feature>
<feature type="transmembrane region" description="Helical" evidence="1">
    <location>
        <begin position="37"/>
        <end position="54"/>
    </location>
</feature>
<keyword evidence="1" id="KW-1133">Transmembrane helix</keyword>
<dbReference type="InterPro" id="IPR021257">
    <property type="entry name" value="DUF2809"/>
</dbReference>
<feature type="chain" id="PRO_5015677030" description="DUF2809 domain-containing protein" evidence="2">
    <location>
        <begin position="28"/>
        <end position="135"/>
    </location>
</feature>
<sequence length="135" mass="14841">MKCRNRSGLSALAALVLALGWSARAYASSLPFLVGAYAPDTLWALLMFLVVLLLRPALPTHRALFIALFISYGIELSQLYQAPWLSSIRDTRAGGLLLGHGFLWSDLLFYTIGIALGALMDSCLRELRRSQNALD</sequence>